<accession>A0A4U8TDI2</accession>
<dbReference type="PANTHER" id="PTHR21485">
    <property type="entry name" value="HAD SUPERFAMILY MEMBERS CMAS AND KDSC"/>
    <property type="match status" value="1"/>
</dbReference>
<dbReference type="Pfam" id="PF02348">
    <property type="entry name" value="CTP_transf_3"/>
    <property type="match status" value="1"/>
</dbReference>
<dbReference type="NCBIfam" id="TIGR03584">
    <property type="entry name" value="PseF"/>
    <property type="match status" value="1"/>
</dbReference>
<keyword evidence="2" id="KW-0548">Nucleotidyltransferase</keyword>
<dbReference type="InterPro" id="IPR003329">
    <property type="entry name" value="Cytidylyl_trans"/>
</dbReference>
<dbReference type="GO" id="GO:0008781">
    <property type="term" value="F:N-acylneuraminate cytidylyltransferase activity"/>
    <property type="evidence" value="ECO:0007669"/>
    <property type="project" value="TreeGrafter"/>
</dbReference>
<reference evidence="2 3" key="1">
    <citation type="journal article" date="2014" name="Genome Announc.">
        <title>Draft genome sequences of eight enterohepatic helicobacter species isolated from both laboratory and wild rodents.</title>
        <authorList>
            <person name="Sheh A."/>
            <person name="Shen Z."/>
            <person name="Fox J.G."/>
        </authorList>
    </citation>
    <scope>NUCLEOTIDE SEQUENCE [LARGE SCALE GENOMIC DNA]</scope>
    <source>
        <strain evidence="2 3">MIT 09-6949</strain>
    </source>
</reference>
<keyword evidence="3" id="KW-1185">Reference proteome</keyword>
<name>A0A4U8TDI2_9HELI</name>
<dbReference type="Gene3D" id="3.90.550.10">
    <property type="entry name" value="Spore Coat Polysaccharide Biosynthesis Protein SpsA, Chain A"/>
    <property type="match status" value="1"/>
</dbReference>
<keyword evidence="2" id="KW-0808">Transferase</keyword>
<dbReference type="SUPFAM" id="SSF53448">
    <property type="entry name" value="Nucleotide-diphospho-sugar transferases"/>
    <property type="match status" value="1"/>
</dbReference>
<dbReference type="OrthoDB" id="9805604at2"/>
<comment type="caution">
    <text evidence="2">The sequence shown here is derived from an EMBL/GenBank/DDBJ whole genome shotgun (WGS) entry which is preliminary data.</text>
</comment>
<evidence type="ECO:0000256" key="1">
    <source>
        <dbReference type="NCBIfam" id="TIGR03584"/>
    </source>
</evidence>
<dbReference type="RefSeq" id="WP_034354686.1">
    <property type="nucleotide sequence ID" value="NZ_JRPR02000001.1"/>
</dbReference>
<dbReference type="InterPro" id="IPR029044">
    <property type="entry name" value="Nucleotide-diphossugar_trans"/>
</dbReference>
<dbReference type="InterPro" id="IPR050793">
    <property type="entry name" value="CMP-NeuNAc_synthase"/>
</dbReference>
<dbReference type="EC" id="2.7.7.81" evidence="1"/>
<dbReference type="STRING" id="1677920.LS71_05345"/>
<protein>
    <recommendedName>
        <fullName evidence="1">Pseudaminic acid cytidylyltransferase</fullName>
        <ecNumber evidence="1">2.7.7.81</ecNumber>
    </recommendedName>
</protein>
<gene>
    <name evidence="2" type="primary">pseF</name>
    <name evidence="2" type="ORF">LS71_000915</name>
</gene>
<organism evidence="2 3">
    <name type="scientific">Helicobacter jaachi</name>
    <dbReference type="NCBI Taxonomy" id="1677920"/>
    <lineage>
        <taxon>Bacteria</taxon>
        <taxon>Pseudomonadati</taxon>
        <taxon>Campylobacterota</taxon>
        <taxon>Epsilonproteobacteria</taxon>
        <taxon>Campylobacterales</taxon>
        <taxon>Helicobacteraceae</taxon>
        <taxon>Helicobacter</taxon>
    </lineage>
</organism>
<sequence length="232" mass="25942">MKKVALIPARGGSKRIPNKNIKDFCGKPIIAYPICTALESSLFDEVIVSTDSHLIAQISIDYGAKVPFMRPDSLSDDFTPTIPVAQHAIKQLELEKNDLLCVIYPTTPLLRAQTLANALEVLLSSPNNHFCFCAVAYDYNPLRSFYFKNNEINMLFPERYGARSQDLEQIFHDGGQFYWGRVNAWEAGLPIFGAHSSAIIVKNYEVQDIDTIEDFALAEVKYKLQASLSSAS</sequence>
<evidence type="ECO:0000313" key="2">
    <source>
        <dbReference type="EMBL" id="TLD97348.1"/>
    </source>
</evidence>
<dbReference type="PANTHER" id="PTHR21485:SF6">
    <property type="entry name" value="N-ACYLNEURAMINATE CYTIDYLYLTRANSFERASE-RELATED"/>
    <property type="match status" value="1"/>
</dbReference>
<dbReference type="AlphaFoldDB" id="A0A4U8TDI2"/>
<dbReference type="Proteomes" id="UP000029733">
    <property type="component" value="Unassembled WGS sequence"/>
</dbReference>
<dbReference type="InterPro" id="IPR020039">
    <property type="entry name" value="PseF"/>
</dbReference>
<evidence type="ECO:0000313" key="3">
    <source>
        <dbReference type="Proteomes" id="UP000029733"/>
    </source>
</evidence>
<dbReference type="EMBL" id="JRPR02000001">
    <property type="protein sequence ID" value="TLD97348.1"/>
    <property type="molecule type" value="Genomic_DNA"/>
</dbReference>
<dbReference type="CDD" id="cd02513">
    <property type="entry name" value="CMP-NeuAc_Synthase"/>
    <property type="match status" value="1"/>
</dbReference>
<proteinExistence type="predicted"/>